<keyword evidence="3" id="KW-1185">Reference proteome</keyword>
<dbReference type="InterPro" id="IPR009964">
    <property type="entry name" value="DUF1491"/>
</dbReference>
<gene>
    <name evidence="2" type="ORF">KB213_00330</name>
</gene>
<dbReference type="Pfam" id="PF07372">
    <property type="entry name" value="DUF1491"/>
    <property type="match status" value="1"/>
</dbReference>
<feature type="region of interest" description="Disordered" evidence="1">
    <location>
        <begin position="97"/>
        <end position="116"/>
    </location>
</feature>
<reference evidence="2 3" key="1">
    <citation type="submission" date="2021-04" db="EMBL/GenBank/DDBJ databases">
        <title>The complete genome sequence of Neokomagataea sp. TBRC 2177.</title>
        <authorList>
            <person name="Charoenyingcharoen P."/>
            <person name="Yukphan P."/>
        </authorList>
    </citation>
    <scope>NUCLEOTIDE SEQUENCE [LARGE SCALE GENOMIC DNA]</scope>
    <source>
        <strain evidence="2 3">TBRC 2177</strain>
    </source>
</reference>
<dbReference type="Gene3D" id="3.40.1530.20">
    <property type="entry name" value="Protein of unknown function (DUF1491)"/>
    <property type="match status" value="1"/>
</dbReference>
<sequence length="116" mass="13455">MPRLKTGLWVRATLRRFNDGDHAGMVLHRGDEDAGAILIVLEDRARNQVILREDGSTWVRTPLTNNETLHDYIARQQRYDPDLWVLELTIPDCSAPLEKELGSRTNDDEEPEELFW</sequence>
<evidence type="ECO:0000256" key="1">
    <source>
        <dbReference type="SAM" id="MobiDB-lite"/>
    </source>
</evidence>
<feature type="compositionally biased region" description="Basic and acidic residues" evidence="1">
    <location>
        <begin position="97"/>
        <end position="106"/>
    </location>
</feature>
<dbReference type="RefSeq" id="WP_211679804.1">
    <property type="nucleotide sequence ID" value="NZ_JAGRQH010000001.1"/>
</dbReference>
<comment type="caution">
    <text evidence="2">The sequence shown here is derived from an EMBL/GenBank/DDBJ whole genome shotgun (WGS) entry which is preliminary data.</text>
</comment>
<dbReference type="Proteomes" id="UP000677812">
    <property type="component" value="Unassembled WGS sequence"/>
</dbReference>
<name>A0ABS5E3N1_9PROT</name>
<feature type="compositionally biased region" description="Acidic residues" evidence="1">
    <location>
        <begin position="107"/>
        <end position="116"/>
    </location>
</feature>
<organism evidence="2 3">
    <name type="scientific">Neokomagataea anthophila</name>
    <dbReference type="NCBI Taxonomy" id="2826925"/>
    <lineage>
        <taxon>Bacteria</taxon>
        <taxon>Pseudomonadati</taxon>
        <taxon>Pseudomonadota</taxon>
        <taxon>Alphaproteobacteria</taxon>
        <taxon>Acetobacterales</taxon>
        <taxon>Acetobacteraceae</taxon>
        <taxon>Neokomagataea</taxon>
    </lineage>
</organism>
<protein>
    <submittedName>
        <fullName evidence="2">DUF1491 family protein</fullName>
    </submittedName>
</protein>
<evidence type="ECO:0000313" key="3">
    <source>
        <dbReference type="Proteomes" id="UP000677812"/>
    </source>
</evidence>
<accession>A0ABS5E3N1</accession>
<evidence type="ECO:0000313" key="2">
    <source>
        <dbReference type="EMBL" id="MBR0558508.1"/>
    </source>
</evidence>
<proteinExistence type="predicted"/>
<dbReference type="EMBL" id="JAGRQH010000001">
    <property type="protein sequence ID" value="MBR0558508.1"/>
    <property type="molecule type" value="Genomic_DNA"/>
</dbReference>